<feature type="transmembrane region" description="Helical" evidence="10">
    <location>
        <begin position="100"/>
        <end position="120"/>
    </location>
</feature>
<feature type="transmembrane region" description="Helical" evidence="10">
    <location>
        <begin position="68"/>
        <end position="88"/>
    </location>
</feature>
<proteinExistence type="inferred from homology"/>
<comment type="catalytic activity">
    <reaction evidence="8">
        <text>fluoride(in) = fluoride(out)</text>
        <dbReference type="Rhea" id="RHEA:76159"/>
        <dbReference type="ChEBI" id="CHEBI:17051"/>
    </reaction>
    <physiologicalReaction direction="left-to-right" evidence="8">
        <dbReference type="Rhea" id="RHEA:76160"/>
    </physiologicalReaction>
</comment>
<evidence type="ECO:0000256" key="9">
    <source>
        <dbReference type="ARBA" id="ARBA00049940"/>
    </source>
</evidence>
<dbReference type="PANTHER" id="PTHR28259:SF1">
    <property type="entry name" value="FLUORIDE EXPORT PROTEIN 1-RELATED"/>
    <property type="match status" value="1"/>
</dbReference>
<sequence>MQIGSNLKTYALIGLGGAIGAITRHGVSIIITAKGFPFATLCANLIGCFLLSFFLSQDAIRKKLSPDLFAAMNIGIIGSFTTFSTFAIETIELWRTSELAAMTYCLMSIIGGLISCFLGYTASLRKVREQG</sequence>
<comment type="subcellular location">
    <subcellularLocation>
        <location evidence="1 10">Cell membrane</location>
        <topology evidence="1 10">Multi-pass membrane protein</topology>
    </subcellularLocation>
</comment>
<keyword evidence="6 10" id="KW-0407">Ion channel</keyword>
<dbReference type="RefSeq" id="WP_051739042.1">
    <property type="nucleotide sequence ID" value="NZ_BNER01000003.1"/>
</dbReference>
<accession>A0A024QAA1</accession>
<comment type="caution">
    <text evidence="11">The sequence shown here is derived from an EMBL/GenBank/DDBJ whole genome shotgun (WGS) entry which is preliminary data.</text>
</comment>
<feature type="transmembrane region" description="Helical" evidence="10">
    <location>
        <begin position="38"/>
        <end position="56"/>
    </location>
</feature>
<dbReference type="Proteomes" id="UP000028875">
    <property type="component" value="Unassembled WGS sequence"/>
</dbReference>
<evidence type="ECO:0000256" key="5">
    <source>
        <dbReference type="ARBA" id="ARBA00023136"/>
    </source>
</evidence>
<comment type="activity regulation">
    <text evidence="10">Na(+) is not transported, but it plays an essential structural role and its presence is essential for fluoride channel function.</text>
</comment>
<dbReference type="PANTHER" id="PTHR28259">
    <property type="entry name" value="FLUORIDE EXPORT PROTEIN 1-RELATED"/>
    <property type="match status" value="1"/>
</dbReference>
<dbReference type="GO" id="GO:0140114">
    <property type="term" value="P:cellular detoxification of fluoride"/>
    <property type="evidence" value="ECO:0007669"/>
    <property type="project" value="UniProtKB-UniRule"/>
</dbReference>
<dbReference type="GO" id="GO:0005886">
    <property type="term" value="C:plasma membrane"/>
    <property type="evidence" value="ECO:0007669"/>
    <property type="project" value="UniProtKB-SubCell"/>
</dbReference>
<keyword evidence="5 10" id="KW-0472">Membrane</keyword>
<dbReference type="STRING" id="1462526.BN990_01424"/>
<name>A0A024QAA1_9BACI</name>
<keyword evidence="4 10" id="KW-1133">Transmembrane helix</keyword>
<feature type="binding site" evidence="10">
    <location>
        <position position="81"/>
    </location>
    <ligand>
        <name>Na(+)</name>
        <dbReference type="ChEBI" id="CHEBI:29101"/>
        <note>structural</note>
    </ligand>
</feature>
<evidence type="ECO:0000313" key="11">
    <source>
        <dbReference type="EMBL" id="CDQ39140.1"/>
    </source>
</evidence>
<protein>
    <recommendedName>
        <fullName evidence="10">Fluoride-specific ion channel FluC</fullName>
    </recommendedName>
</protein>
<keyword evidence="10" id="KW-0406">Ion transport</keyword>
<keyword evidence="10" id="KW-0813">Transport</keyword>
<feature type="binding site" evidence="10">
    <location>
        <position position="78"/>
    </location>
    <ligand>
        <name>Na(+)</name>
        <dbReference type="ChEBI" id="CHEBI:29101"/>
        <note>structural</note>
    </ligand>
</feature>
<dbReference type="eggNOG" id="COG0239">
    <property type="taxonomic scope" value="Bacteria"/>
</dbReference>
<evidence type="ECO:0000256" key="3">
    <source>
        <dbReference type="ARBA" id="ARBA00022692"/>
    </source>
</evidence>
<evidence type="ECO:0000256" key="2">
    <source>
        <dbReference type="ARBA" id="ARBA00022475"/>
    </source>
</evidence>
<reference evidence="11 12" key="1">
    <citation type="submission" date="2014-03" db="EMBL/GenBank/DDBJ databases">
        <authorList>
            <person name="Urmite Genomes U."/>
        </authorList>
    </citation>
    <scope>NUCLEOTIDE SEQUENCE [LARGE SCALE GENOMIC DNA]</scope>
    <source>
        <strain evidence="11 12">Vm-5</strain>
    </source>
</reference>
<evidence type="ECO:0000256" key="1">
    <source>
        <dbReference type="ARBA" id="ARBA00004651"/>
    </source>
</evidence>
<dbReference type="Pfam" id="PF02537">
    <property type="entry name" value="CRCB"/>
    <property type="match status" value="1"/>
</dbReference>
<gene>
    <name evidence="10" type="primary">fluC</name>
    <name evidence="10" type="synonym">crcB</name>
    <name evidence="11" type="ORF">BN990_01424</name>
</gene>
<organism evidence="11 12">
    <name type="scientific">Virgibacillus massiliensis</name>
    <dbReference type="NCBI Taxonomy" id="1462526"/>
    <lineage>
        <taxon>Bacteria</taxon>
        <taxon>Bacillati</taxon>
        <taxon>Bacillota</taxon>
        <taxon>Bacilli</taxon>
        <taxon>Bacillales</taxon>
        <taxon>Bacillaceae</taxon>
        <taxon>Virgibacillus</taxon>
    </lineage>
</organism>
<dbReference type="GO" id="GO:0046872">
    <property type="term" value="F:metal ion binding"/>
    <property type="evidence" value="ECO:0007669"/>
    <property type="project" value="UniProtKB-KW"/>
</dbReference>
<keyword evidence="2 10" id="KW-1003">Cell membrane</keyword>
<evidence type="ECO:0000256" key="10">
    <source>
        <dbReference type="HAMAP-Rule" id="MF_00454"/>
    </source>
</evidence>
<dbReference type="AlphaFoldDB" id="A0A024QAA1"/>
<evidence type="ECO:0000256" key="4">
    <source>
        <dbReference type="ARBA" id="ARBA00022989"/>
    </source>
</evidence>
<keyword evidence="12" id="KW-1185">Reference proteome</keyword>
<evidence type="ECO:0000313" key="12">
    <source>
        <dbReference type="Proteomes" id="UP000028875"/>
    </source>
</evidence>
<dbReference type="HAMAP" id="MF_00454">
    <property type="entry name" value="FluC"/>
    <property type="match status" value="1"/>
</dbReference>
<keyword evidence="10" id="KW-0915">Sodium</keyword>
<evidence type="ECO:0000256" key="8">
    <source>
        <dbReference type="ARBA" id="ARBA00035585"/>
    </source>
</evidence>
<dbReference type="GO" id="GO:0062054">
    <property type="term" value="F:fluoride channel activity"/>
    <property type="evidence" value="ECO:0007669"/>
    <property type="project" value="UniProtKB-UniRule"/>
</dbReference>
<keyword evidence="10" id="KW-0479">Metal-binding</keyword>
<keyword evidence="3 10" id="KW-0812">Transmembrane</keyword>
<feature type="transmembrane region" description="Helical" evidence="10">
    <location>
        <begin position="12"/>
        <end position="32"/>
    </location>
</feature>
<dbReference type="NCBIfam" id="TIGR00494">
    <property type="entry name" value="crcB"/>
    <property type="match status" value="1"/>
</dbReference>
<dbReference type="InterPro" id="IPR003691">
    <property type="entry name" value="FluC"/>
</dbReference>
<comment type="similarity">
    <text evidence="7 10">Belongs to the fluoride channel Fluc/FEX (TC 1.A.43) family.</text>
</comment>
<comment type="function">
    <text evidence="9 10">Fluoride-specific ion channel. Important for reducing fluoride concentration in the cell, thus reducing its toxicity.</text>
</comment>
<dbReference type="EMBL" id="CCDP010000001">
    <property type="protein sequence ID" value="CDQ39140.1"/>
    <property type="molecule type" value="Genomic_DNA"/>
</dbReference>
<evidence type="ECO:0000256" key="7">
    <source>
        <dbReference type="ARBA" id="ARBA00035120"/>
    </source>
</evidence>
<evidence type="ECO:0000256" key="6">
    <source>
        <dbReference type="ARBA" id="ARBA00023303"/>
    </source>
</evidence>
<dbReference type="OrthoDB" id="9799631at2"/>
<reference evidence="12" key="2">
    <citation type="submission" date="2014-05" db="EMBL/GenBank/DDBJ databases">
        <title>Draft genome sequence of Virgibacillus massiliensis Vm-5.</title>
        <authorList>
            <person name="Khelaifia S."/>
            <person name="Croce O."/>
            <person name="Lagier J.C."/>
            <person name="Raoult D."/>
        </authorList>
    </citation>
    <scope>NUCLEOTIDE SEQUENCE [LARGE SCALE GENOMIC DNA]</scope>
    <source>
        <strain evidence="12">Vm-5</strain>
    </source>
</reference>